<evidence type="ECO:0008006" key="3">
    <source>
        <dbReference type="Google" id="ProtNLM"/>
    </source>
</evidence>
<dbReference type="OrthoDB" id="10018499at2"/>
<organism evidence="1 2">
    <name type="scientific">Pseudolabrys taiwanensis</name>
    <dbReference type="NCBI Taxonomy" id="331696"/>
    <lineage>
        <taxon>Bacteria</taxon>
        <taxon>Pseudomonadati</taxon>
        <taxon>Pseudomonadota</taxon>
        <taxon>Alphaproteobacteria</taxon>
        <taxon>Hyphomicrobiales</taxon>
        <taxon>Xanthobacteraceae</taxon>
        <taxon>Pseudolabrys</taxon>
    </lineage>
</organism>
<name>A0A345ZQI5_9HYPH</name>
<dbReference type="Proteomes" id="UP000254889">
    <property type="component" value="Chromosome"/>
</dbReference>
<reference evidence="1 2" key="1">
    <citation type="submission" date="2018-07" db="EMBL/GenBank/DDBJ databases">
        <authorList>
            <person name="Quirk P.G."/>
            <person name="Krulwich T.A."/>
        </authorList>
    </citation>
    <scope>NUCLEOTIDE SEQUENCE [LARGE SCALE GENOMIC DNA]</scope>
    <source>
        <strain evidence="1 2">CC-BB4</strain>
    </source>
</reference>
<evidence type="ECO:0000313" key="1">
    <source>
        <dbReference type="EMBL" id="AXK79182.1"/>
    </source>
</evidence>
<protein>
    <recommendedName>
        <fullName evidence="3">4Fe4S-binding SPASM domain-containing protein</fullName>
    </recommendedName>
</protein>
<evidence type="ECO:0000313" key="2">
    <source>
        <dbReference type="Proteomes" id="UP000254889"/>
    </source>
</evidence>
<accession>A0A345ZQI5</accession>
<keyword evidence="2" id="KW-1185">Reference proteome</keyword>
<sequence length="195" mass="22409">MTQRVYEVNHVGGNLQYAMDNARRVSELVKRHKLEMMSYWRFIKFEYNVFEEEIAKAFAEEIGFFFEALPGVGDPKVSDQRRFNNQFYIAESDRGRSLPSPEMAGQTCRLMMDQVAIDSAGDVFLCCAMPNVPALKIGAYLEMPEHEVLRARLQHNFCRSCTNPRRVATEEDRERIREAGLELSVGSSGLPMFPR</sequence>
<proteinExistence type="predicted"/>
<dbReference type="KEGG" id="ptaw:DW352_00800"/>
<gene>
    <name evidence="1" type="ORF">DW352_00800</name>
</gene>
<dbReference type="EMBL" id="CP031417">
    <property type="protein sequence ID" value="AXK79182.1"/>
    <property type="molecule type" value="Genomic_DNA"/>
</dbReference>
<dbReference type="AlphaFoldDB" id="A0A345ZQI5"/>